<protein>
    <submittedName>
        <fullName evidence="1">Uncharacterized protein</fullName>
    </submittedName>
</protein>
<accession>A0A392U6H3</accession>
<keyword evidence="2" id="KW-1185">Reference proteome</keyword>
<dbReference type="AlphaFoldDB" id="A0A392U6H3"/>
<name>A0A392U6H3_9FABA</name>
<dbReference type="Proteomes" id="UP000265520">
    <property type="component" value="Unassembled WGS sequence"/>
</dbReference>
<reference evidence="1 2" key="1">
    <citation type="journal article" date="2018" name="Front. Plant Sci.">
        <title>Red Clover (Trifolium pratense) and Zigzag Clover (T. medium) - A Picture of Genomic Similarities and Differences.</title>
        <authorList>
            <person name="Dluhosova J."/>
            <person name="Istvanek J."/>
            <person name="Nedelnik J."/>
            <person name="Repkova J."/>
        </authorList>
    </citation>
    <scope>NUCLEOTIDE SEQUENCE [LARGE SCALE GENOMIC DNA]</scope>
    <source>
        <strain evidence="2">cv. 10/8</strain>
        <tissue evidence="1">Leaf</tissue>
    </source>
</reference>
<comment type="caution">
    <text evidence="1">The sequence shown here is derived from an EMBL/GenBank/DDBJ whole genome shotgun (WGS) entry which is preliminary data.</text>
</comment>
<dbReference type="EMBL" id="LXQA010740624">
    <property type="protein sequence ID" value="MCI68668.1"/>
    <property type="molecule type" value="Genomic_DNA"/>
</dbReference>
<evidence type="ECO:0000313" key="1">
    <source>
        <dbReference type="EMBL" id="MCI68668.1"/>
    </source>
</evidence>
<sequence length="53" mass="5800">MKDRARFFDVKDIGFIIQTLHAMPDGITSVLPGALPDALPDAIASVQFFCFDS</sequence>
<proteinExistence type="predicted"/>
<evidence type="ECO:0000313" key="2">
    <source>
        <dbReference type="Proteomes" id="UP000265520"/>
    </source>
</evidence>
<organism evidence="1 2">
    <name type="scientific">Trifolium medium</name>
    <dbReference type="NCBI Taxonomy" id="97028"/>
    <lineage>
        <taxon>Eukaryota</taxon>
        <taxon>Viridiplantae</taxon>
        <taxon>Streptophyta</taxon>
        <taxon>Embryophyta</taxon>
        <taxon>Tracheophyta</taxon>
        <taxon>Spermatophyta</taxon>
        <taxon>Magnoliopsida</taxon>
        <taxon>eudicotyledons</taxon>
        <taxon>Gunneridae</taxon>
        <taxon>Pentapetalae</taxon>
        <taxon>rosids</taxon>
        <taxon>fabids</taxon>
        <taxon>Fabales</taxon>
        <taxon>Fabaceae</taxon>
        <taxon>Papilionoideae</taxon>
        <taxon>50 kb inversion clade</taxon>
        <taxon>NPAAA clade</taxon>
        <taxon>Hologalegina</taxon>
        <taxon>IRL clade</taxon>
        <taxon>Trifolieae</taxon>
        <taxon>Trifolium</taxon>
    </lineage>
</organism>